<proteinExistence type="predicted"/>
<dbReference type="AlphaFoldDB" id="A0A933L1C0"/>
<organism evidence="1 2">
    <name type="scientific">Devosia nanyangense</name>
    <dbReference type="NCBI Taxonomy" id="1228055"/>
    <lineage>
        <taxon>Bacteria</taxon>
        <taxon>Pseudomonadati</taxon>
        <taxon>Pseudomonadota</taxon>
        <taxon>Alphaproteobacteria</taxon>
        <taxon>Hyphomicrobiales</taxon>
        <taxon>Devosiaceae</taxon>
        <taxon>Devosia</taxon>
    </lineage>
</organism>
<dbReference type="EMBL" id="JACRAF010000018">
    <property type="protein sequence ID" value="MBI4921240.1"/>
    <property type="molecule type" value="Genomic_DNA"/>
</dbReference>
<gene>
    <name evidence="1" type="ORF">HY834_05785</name>
</gene>
<reference evidence="1" key="1">
    <citation type="submission" date="2020-07" db="EMBL/GenBank/DDBJ databases">
        <title>Huge and variable diversity of episymbiotic CPR bacteria and DPANN archaea in groundwater ecosystems.</title>
        <authorList>
            <person name="He C.Y."/>
            <person name="Keren R."/>
            <person name="Whittaker M."/>
            <person name="Farag I.F."/>
            <person name="Doudna J."/>
            <person name="Cate J.H.D."/>
            <person name="Banfield J.F."/>
        </authorList>
    </citation>
    <scope>NUCLEOTIDE SEQUENCE</scope>
    <source>
        <strain evidence="1">NC_groundwater_1586_Pr3_B-0.1um_66_15</strain>
    </source>
</reference>
<name>A0A933L1C0_9HYPH</name>
<evidence type="ECO:0000313" key="2">
    <source>
        <dbReference type="Proteomes" id="UP000782610"/>
    </source>
</evidence>
<protein>
    <submittedName>
        <fullName evidence="1">Uncharacterized protein</fullName>
    </submittedName>
</protein>
<comment type="caution">
    <text evidence="1">The sequence shown here is derived from an EMBL/GenBank/DDBJ whole genome shotgun (WGS) entry which is preliminary data.</text>
</comment>
<sequence>MTIIDYDASAELYAVQGPGRKRTLFYRRFDTAAEALRFAIEDMPAASNPTLEIGDDRLDRNSMLESYSAEAYPLERHAPYAGKSA</sequence>
<accession>A0A933L1C0</accession>
<dbReference type="Proteomes" id="UP000782610">
    <property type="component" value="Unassembled WGS sequence"/>
</dbReference>
<evidence type="ECO:0000313" key="1">
    <source>
        <dbReference type="EMBL" id="MBI4921240.1"/>
    </source>
</evidence>